<dbReference type="AlphaFoldDB" id="A0A1F5ZXZ7"/>
<reference evidence="1 2" key="1">
    <citation type="journal article" date="2016" name="Nat. Commun.">
        <title>Thousands of microbial genomes shed light on interconnected biogeochemical processes in an aquifer system.</title>
        <authorList>
            <person name="Anantharaman K."/>
            <person name="Brown C.T."/>
            <person name="Hug L.A."/>
            <person name="Sharon I."/>
            <person name="Castelle C.J."/>
            <person name="Probst A.J."/>
            <person name="Thomas B.C."/>
            <person name="Singh A."/>
            <person name="Wilkins M.J."/>
            <person name="Karaoz U."/>
            <person name="Brodie E.L."/>
            <person name="Williams K.H."/>
            <person name="Hubbard S.S."/>
            <person name="Banfield J.F."/>
        </authorList>
    </citation>
    <scope>NUCLEOTIDE SEQUENCE [LARGE SCALE GENOMIC DNA]</scope>
</reference>
<dbReference type="EMBL" id="MFJM01000037">
    <property type="protein sequence ID" value="OGG17356.1"/>
    <property type="molecule type" value="Genomic_DNA"/>
</dbReference>
<protein>
    <recommendedName>
        <fullName evidence="3">Antitoxin</fullName>
    </recommendedName>
</protein>
<comment type="caution">
    <text evidence="1">The sequence shown here is derived from an EMBL/GenBank/DDBJ whole genome shotgun (WGS) entry which is preliminary data.</text>
</comment>
<dbReference type="Proteomes" id="UP000176253">
    <property type="component" value="Unassembled WGS sequence"/>
</dbReference>
<gene>
    <name evidence="1" type="ORF">A3D78_04040</name>
</gene>
<evidence type="ECO:0000313" key="2">
    <source>
        <dbReference type="Proteomes" id="UP000176253"/>
    </source>
</evidence>
<name>A0A1F5ZXZ7_9BACT</name>
<evidence type="ECO:0000313" key="1">
    <source>
        <dbReference type="EMBL" id="OGG17356.1"/>
    </source>
</evidence>
<proteinExistence type="predicted"/>
<evidence type="ECO:0008006" key="3">
    <source>
        <dbReference type="Google" id="ProtNLM"/>
    </source>
</evidence>
<dbReference type="STRING" id="1798383.A3D78_04040"/>
<accession>A0A1F5ZXZ7</accession>
<sequence>MVHMRSITIHNFEEDLEKSLINYANREGVSLNKSVKKLLRKSLGLGSIKKEDFADICGTIDKQEAKRLMSSLADFEKTDKEDW</sequence>
<organism evidence="1 2">
    <name type="scientific">Candidatus Gottesmanbacteria bacterium RIFCSPHIGHO2_02_FULL_39_14</name>
    <dbReference type="NCBI Taxonomy" id="1798383"/>
    <lineage>
        <taxon>Bacteria</taxon>
        <taxon>Candidatus Gottesmaniibacteriota</taxon>
    </lineage>
</organism>